<dbReference type="AlphaFoldDB" id="A0A081BMJ7"/>
<feature type="region of interest" description="Disordered" evidence="1">
    <location>
        <begin position="49"/>
        <end position="72"/>
    </location>
</feature>
<proteinExistence type="predicted"/>
<name>A0A081BMJ7_9BACT</name>
<sequence length="103" mass="11160">MGTDSEREREEREDEEVAGLFLDSCHDDFCTSFLQWVCFAQDCGDSSGIPIASTTADPGETSSSTELHGSSTSDSIWAGHYLLMLRSAADNSPPGRGKGWVRP</sequence>
<evidence type="ECO:0000256" key="1">
    <source>
        <dbReference type="SAM" id="MobiDB-lite"/>
    </source>
</evidence>
<keyword evidence="3" id="KW-1185">Reference proteome</keyword>
<dbReference type="HOGENOM" id="CLU_2258177_0_0_0"/>
<dbReference type="STRING" id="1499966.U14_02858"/>
<accession>A0A081BMJ7</accession>
<organism evidence="2">
    <name type="scientific">Candidatus Moduliflexus flocculans</name>
    <dbReference type="NCBI Taxonomy" id="1499966"/>
    <lineage>
        <taxon>Bacteria</taxon>
        <taxon>Candidatus Moduliflexota</taxon>
        <taxon>Candidatus Moduliflexia</taxon>
        <taxon>Candidatus Moduliflexales</taxon>
        <taxon>Candidatus Moduliflexaceae</taxon>
    </lineage>
</organism>
<dbReference type="Proteomes" id="UP000030700">
    <property type="component" value="Unassembled WGS sequence"/>
</dbReference>
<dbReference type="EMBL" id="DF820457">
    <property type="protein sequence ID" value="GAK51613.1"/>
    <property type="molecule type" value="Genomic_DNA"/>
</dbReference>
<feature type="compositionally biased region" description="Low complexity" evidence="1">
    <location>
        <begin position="61"/>
        <end position="72"/>
    </location>
</feature>
<protein>
    <submittedName>
        <fullName evidence="2">Uncharacterized protein</fullName>
    </submittedName>
</protein>
<gene>
    <name evidence="2" type="ORF">U14_02858</name>
</gene>
<evidence type="ECO:0000313" key="2">
    <source>
        <dbReference type="EMBL" id="GAK51613.1"/>
    </source>
</evidence>
<reference evidence="2" key="1">
    <citation type="journal article" date="2015" name="PeerJ">
        <title>First genomic representation of candidate bacterial phylum KSB3 points to enhanced environmental sensing as a trigger of wastewater bulking.</title>
        <authorList>
            <person name="Sekiguchi Y."/>
            <person name="Ohashi A."/>
            <person name="Parks D.H."/>
            <person name="Yamauchi T."/>
            <person name="Tyson G.W."/>
            <person name="Hugenholtz P."/>
        </authorList>
    </citation>
    <scope>NUCLEOTIDE SEQUENCE [LARGE SCALE GENOMIC DNA]</scope>
</reference>
<evidence type="ECO:0000313" key="3">
    <source>
        <dbReference type="Proteomes" id="UP000030700"/>
    </source>
</evidence>